<proteinExistence type="predicted"/>
<feature type="transmembrane region" description="Helical" evidence="1">
    <location>
        <begin position="39"/>
        <end position="58"/>
    </location>
</feature>
<organism evidence="3 4">
    <name type="scientific">Sanguibacter gelidistatuariae</name>
    <dbReference type="NCBI Taxonomy" id="1814289"/>
    <lineage>
        <taxon>Bacteria</taxon>
        <taxon>Bacillati</taxon>
        <taxon>Actinomycetota</taxon>
        <taxon>Actinomycetes</taxon>
        <taxon>Micrococcales</taxon>
        <taxon>Sanguibacteraceae</taxon>
        <taxon>Sanguibacter</taxon>
    </lineage>
</organism>
<evidence type="ECO:0000259" key="2">
    <source>
        <dbReference type="Pfam" id="PF10756"/>
    </source>
</evidence>
<name>A0A1G6MDF8_9MICO</name>
<keyword evidence="1" id="KW-0812">Transmembrane</keyword>
<dbReference type="STRING" id="1814289.SAMN05216410_1852"/>
<evidence type="ECO:0000256" key="1">
    <source>
        <dbReference type="SAM" id="Phobius"/>
    </source>
</evidence>
<dbReference type="EMBL" id="FMYH01000003">
    <property type="protein sequence ID" value="SDC53520.1"/>
    <property type="molecule type" value="Genomic_DNA"/>
</dbReference>
<dbReference type="RefSeq" id="WP_093182671.1">
    <property type="nucleotide sequence ID" value="NZ_FMYH01000003.1"/>
</dbReference>
<keyword evidence="4" id="KW-1185">Reference proteome</keyword>
<dbReference type="OrthoDB" id="5148800at2"/>
<gene>
    <name evidence="3" type="ORF">SAMN05216410_1852</name>
</gene>
<evidence type="ECO:0000313" key="4">
    <source>
        <dbReference type="Proteomes" id="UP000199039"/>
    </source>
</evidence>
<reference evidence="3 4" key="1">
    <citation type="submission" date="2016-09" db="EMBL/GenBank/DDBJ databases">
        <authorList>
            <person name="Capua I."/>
            <person name="De Benedictis P."/>
            <person name="Joannis T."/>
            <person name="Lombin L.H."/>
            <person name="Cattoli G."/>
        </authorList>
    </citation>
    <scope>NUCLEOTIDE SEQUENCE [LARGE SCALE GENOMIC DNA]</scope>
    <source>
        <strain evidence="3 4">ISLP-3</strain>
    </source>
</reference>
<accession>A0A1G6MDF8</accession>
<evidence type="ECO:0000313" key="3">
    <source>
        <dbReference type="EMBL" id="SDC53520.1"/>
    </source>
</evidence>
<dbReference type="AlphaFoldDB" id="A0A1G6MDF8"/>
<dbReference type="Proteomes" id="UP000199039">
    <property type="component" value="Unassembled WGS sequence"/>
</dbReference>
<keyword evidence="1" id="KW-0472">Membrane</keyword>
<keyword evidence="1" id="KW-1133">Transmembrane helix</keyword>
<feature type="domain" description="Low molecular weight protein antigen 6 PH" evidence="2">
    <location>
        <begin position="60"/>
        <end position="105"/>
    </location>
</feature>
<dbReference type="Pfam" id="PF10756">
    <property type="entry name" value="bPH_6"/>
    <property type="match status" value="1"/>
</dbReference>
<sequence>MEPTRIFRSSYGRVLTGAALVGAVCAIVSLAVSDGVGGLLRHGAIPALVMVLVWACFWQPMVRLDEHGVTVQNVWRTYRIPWSEVRGVTTRWALEIGTSSARISAWAVPPASKVASRTPGLRTRSYSENAGSDTAENVAAVVKDWAERQGPACTTSETVHSTWHVTTIVAVAVLAAISVIAPQA</sequence>
<dbReference type="InterPro" id="IPR019692">
    <property type="entry name" value="CFP-6_PH"/>
</dbReference>
<protein>
    <submittedName>
        <fullName evidence="3">PH domain-containing protein</fullName>
    </submittedName>
</protein>
<feature type="transmembrane region" description="Helical" evidence="1">
    <location>
        <begin position="12"/>
        <end position="33"/>
    </location>
</feature>